<keyword evidence="2" id="KW-0812">Transmembrane</keyword>
<feature type="compositionally biased region" description="Polar residues" evidence="1">
    <location>
        <begin position="1"/>
        <end position="19"/>
    </location>
</feature>
<reference evidence="3 4" key="1">
    <citation type="submission" date="2018-05" db="EMBL/GenBank/DDBJ databases">
        <title>Genomic Encyclopedia of Type Strains, Phase IV (KMG-IV): sequencing the most valuable type-strain genomes for metagenomic binning, comparative biology and taxonomic classification.</title>
        <authorList>
            <person name="Goeker M."/>
        </authorList>
    </citation>
    <scope>NUCLEOTIDE SEQUENCE [LARGE SCALE GENOMIC DNA]</scope>
    <source>
        <strain evidence="3 4">DSM 18773</strain>
    </source>
</reference>
<keyword evidence="3" id="KW-0132">Cell division</keyword>
<keyword evidence="2" id="KW-1133">Transmembrane helix</keyword>
<dbReference type="PANTHER" id="PTHR40027">
    <property type="entry name" value="CELL DIVISION PROTEIN DIVIC"/>
    <property type="match status" value="1"/>
</dbReference>
<keyword evidence="4" id="KW-1185">Reference proteome</keyword>
<feature type="region of interest" description="Disordered" evidence="1">
    <location>
        <begin position="1"/>
        <end position="30"/>
    </location>
</feature>
<sequence length="125" mass="14506">MNKTGRTNVYSMNEQESTPAPSPVAGKATSKRRWKPRRILMFGIMAWAAYVFFFVQSPDLKRLEQQQATLNQDMTQVQQSNVDLQKRIEQLQDPDYIAQLARSQFMMVKDGETLLVEPKQEVPKR</sequence>
<organism evidence="3 4">
    <name type="scientific">Tumebacillus permanentifrigoris</name>
    <dbReference type="NCBI Taxonomy" id="378543"/>
    <lineage>
        <taxon>Bacteria</taxon>
        <taxon>Bacillati</taxon>
        <taxon>Bacillota</taxon>
        <taxon>Bacilli</taxon>
        <taxon>Bacillales</taxon>
        <taxon>Alicyclobacillaceae</taxon>
        <taxon>Tumebacillus</taxon>
    </lineage>
</organism>
<name>A0A316DRU2_9BACL</name>
<feature type="transmembrane region" description="Helical" evidence="2">
    <location>
        <begin position="39"/>
        <end position="55"/>
    </location>
</feature>
<dbReference type="PANTHER" id="PTHR40027:SF1">
    <property type="entry name" value="CELL DIVISION PROTEIN DIVIC"/>
    <property type="match status" value="1"/>
</dbReference>
<keyword evidence="3" id="KW-0131">Cell cycle</keyword>
<proteinExistence type="predicted"/>
<evidence type="ECO:0000313" key="3">
    <source>
        <dbReference type="EMBL" id="PWK07868.1"/>
    </source>
</evidence>
<dbReference type="Pfam" id="PF04977">
    <property type="entry name" value="DivIC"/>
    <property type="match status" value="1"/>
</dbReference>
<gene>
    <name evidence="3" type="ORF">C7459_11627</name>
</gene>
<evidence type="ECO:0000313" key="4">
    <source>
        <dbReference type="Proteomes" id="UP000245634"/>
    </source>
</evidence>
<protein>
    <submittedName>
        <fullName evidence="3">Cell division protein DivIC</fullName>
    </submittedName>
</protein>
<dbReference type="EMBL" id="QGGL01000016">
    <property type="protein sequence ID" value="PWK07868.1"/>
    <property type="molecule type" value="Genomic_DNA"/>
</dbReference>
<dbReference type="AlphaFoldDB" id="A0A316DRU2"/>
<dbReference type="GO" id="GO:0051301">
    <property type="term" value="P:cell division"/>
    <property type="evidence" value="ECO:0007669"/>
    <property type="project" value="UniProtKB-KW"/>
</dbReference>
<dbReference type="InterPro" id="IPR007060">
    <property type="entry name" value="FtsL/DivIC"/>
</dbReference>
<dbReference type="InterPro" id="IPR039076">
    <property type="entry name" value="DivIC"/>
</dbReference>
<evidence type="ECO:0000256" key="2">
    <source>
        <dbReference type="SAM" id="Phobius"/>
    </source>
</evidence>
<accession>A0A316DRU2</accession>
<evidence type="ECO:0000256" key="1">
    <source>
        <dbReference type="SAM" id="MobiDB-lite"/>
    </source>
</evidence>
<dbReference type="Proteomes" id="UP000245634">
    <property type="component" value="Unassembled WGS sequence"/>
</dbReference>
<keyword evidence="2" id="KW-0472">Membrane</keyword>
<comment type="caution">
    <text evidence="3">The sequence shown here is derived from an EMBL/GenBank/DDBJ whole genome shotgun (WGS) entry which is preliminary data.</text>
</comment>
<dbReference type="RefSeq" id="WP_170119519.1">
    <property type="nucleotide sequence ID" value="NZ_QGGL01000016.1"/>
</dbReference>